<evidence type="ECO:0000256" key="3">
    <source>
        <dbReference type="ARBA" id="ARBA00023125"/>
    </source>
</evidence>
<accession>A0A8D8QQI0</accession>
<feature type="compositionally biased region" description="Basic and acidic residues" evidence="9">
    <location>
        <begin position="245"/>
        <end position="256"/>
    </location>
</feature>
<dbReference type="InterPro" id="IPR017970">
    <property type="entry name" value="Homeobox_CS"/>
</dbReference>
<dbReference type="GO" id="GO:0005634">
    <property type="term" value="C:nucleus"/>
    <property type="evidence" value="ECO:0007669"/>
    <property type="project" value="UniProtKB-SubCell"/>
</dbReference>
<dbReference type="EMBL" id="HBUF01093987">
    <property type="protein sequence ID" value="CAG6636400.1"/>
    <property type="molecule type" value="Transcribed_RNA"/>
</dbReference>
<feature type="compositionally biased region" description="Acidic residues" evidence="9">
    <location>
        <begin position="124"/>
        <end position="140"/>
    </location>
</feature>
<feature type="compositionally biased region" description="Polar residues" evidence="9">
    <location>
        <begin position="329"/>
        <end position="347"/>
    </location>
</feature>
<feature type="compositionally biased region" description="Basic and acidic residues" evidence="9">
    <location>
        <begin position="374"/>
        <end position="384"/>
    </location>
</feature>
<feature type="compositionally biased region" description="Polar residues" evidence="9">
    <location>
        <begin position="71"/>
        <end position="83"/>
    </location>
</feature>
<dbReference type="PRINTS" id="PR00031">
    <property type="entry name" value="HTHREPRESSR"/>
</dbReference>
<sequence length="544" mass="61447">MALETERCSPSSASSPGPTTNQRPGSQGGSSSRSSPISYTVKKKISENNSSSSDQKYLEQSPPLSDRMSPCINNSVKQVPNNNTQLERITKNNNCVGTNNKISICLPLLDRFLTDTKKKKDSSDCENENESEDCESPENEVDSRDKIMNKNENTNSSINNNKFKINSFLCDSDVSVENNVKLLSSINFNYMQRQEAHHMNHVNPALNPALFYEISMMPRFPVIPGLMYHHVPSAEEYHLQMYESAKQRPPDPKTSDMESSYPMKQSSCSPCSSNSREPRNCSCCRSPSPRVLFSPNNRHSSLPFSVDNILKPEFGSNALSSTRHKSCSNEHLNLKSNNSTPSVSYKKSPQLDLPTLPKKVPPPAMSSASSVTSDKSESLPDKDSDGQVWPAWVYCTRYSDRPSSGRRRRRKNVEVEENSEDPDGPRSRRIKTSKEKRSKEKRPRTAFSGEQLSRLKVEFTENRYLTERRRQELANELGLNEAQIKIWFQNKRAKIKKSSGQKNPLALQLMAQGLYNHSTVPMSDEEMEMELSLLNKANNQNQNN</sequence>
<dbReference type="InterPro" id="IPR009057">
    <property type="entry name" value="Homeodomain-like_sf"/>
</dbReference>
<dbReference type="PROSITE" id="PS50071">
    <property type="entry name" value="HOMEOBOX_2"/>
    <property type="match status" value="1"/>
</dbReference>
<keyword evidence="2" id="KW-0217">Developmental protein</keyword>
<evidence type="ECO:0000256" key="2">
    <source>
        <dbReference type="ARBA" id="ARBA00022473"/>
    </source>
</evidence>
<keyword evidence="3 6" id="KW-0238">DNA-binding</keyword>
<feature type="region of interest" description="Disordered" evidence="9">
    <location>
        <begin position="243"/>
        <end position="276"/>
    </location>
</feature>
<dbReference type="InterPro" id="IPR000047">
    <property type="entry name" value="HTH_motif"/>
</dbReference>
<dbReference type="GO" id="GO:0000981">
    <property type="term" value="F:DNA-binding transcription factor activity, RNA polymerase II-specific"/>
    <property type="evidence" value="ECO:0007669"/>
    <property type="project" value="InterPro"/>
</dbReference>
<evidence type="ECO:0000256" key="6">
    <source>
        <dbReference type="PROSITE-ProRule" id="PRU00108"/>
    </source>
</evidence>
<comment type="subcellular location">
    <subcellularLocation>
        <location evidence="1 6 7">Nucleus</location>
    </subcellularLocation>
</comment>
<dbReference type="PRINTS" id="PR00024">
    <property type="entry name" value="HOMEOBOX"/>
</dbReference>
<dbReference type="InterPro" id="IPR019549">
    <property type="entry name" value="Homeobox-engrailed_C-terminal"/>
</dbReference>
<evidence type="ECO:0000259" key="10">
    <source>
        <dbReference type="PROSITE" id="PS50071"/>
    </source>
</evidence>
<dbReference type="Pfam" id="PF00046">
    <property type="entry name" value="Homeodomain"/>
    <property type="match status" value="1"/>
</dbReference>
<dbReference type="PROSITE" id="PS00027">
    <property type="entry name" value="HOMEOBOX_1"/>
    <property type="match status" value="1"/>
</dbReference>
<evidence type="ECO:0000256" key="5">
    <source>
        <dbReference type="ARBA" id="ARBA00023242"/>
    </source>
</evidence>
<dbReference type="PANTHER" id="PTHR24341">
    <property type="entry name" value="HOMEOBOX PROTEIN ENGRAILED"/>
    <property type="match status" value="1"/>
</dbReference>
<feature type="compositionally biased region" description="Low complexity" evidence="9">
    <location>
        <begin position="266"/>
        <end position="275"/>
    </location>
</feature>
<feature type="region of interest" description="Disordered" evidence="9">
    <location>
        <begin position="400"/>
        <end position="449"/>
    </location>
</feature>
<dbReference type="GO" id="GO:0030182">
    <property type="term" value="P:neuron differentiation"/>
    <property type="evidence" value="ECO:0007669"/>
    <property type="project" value="TreeGrafter"/>
</dbReference>
<name>A0A8D8QQI0_9HEMI</name>
<feature type="region of interest" description="Disordered" evidence="9">
    <location>
        <begin position="117"/>
        <end position="145"/>
    </location>
</feature>
<dbReference type="InterPro" id="IPR000747">
    <property type="entry name" value="HD_engrailed"/>
</dbReference>
<dbReference type="InterPro" id="IPR050720">
    <property type="entry name" value="Engrailed_Homeobox_TFs"/>
</dbReference>
<dbReference type="GO" id="GO:0000978">
    <property type="term" value="F:RNA polymerase II cis-regulatory region sequence-specific DNA binding"/>
    <property type="evidence" value="ECO:0007669"/>
    <property type="project" value="TreeGrafter"/>
</dbReference>
<evidence type="ECO:0000256" key="7">
    <source>
        <dbReference type="RuleBase" id="RU000682"/>
    </source>
</evidence>
<dbReference type="Pfam" id="PF10525">
    <property type="entry name" value="Engrail_1_C_sig"/>
    <property type="match status" value="1"/>
</dbReference>
<dbReference type="PRINTS" id="PR00026">
    <property type="entry name" value="ENGRAILED"/>
</dbReference>
<dbReference type="InterPro" id="IPR020479">
    <property type="entry name" value="HD_metazoa"/>
</dbReference>
<evidence type="ECO:0000256" key="8">
    <source>
        <dbReference type="RuleBase" id="RU510713"/>
    </source>
</evidence>
<organism evidence="11">
    <name type="scientific">Cacopsylla melanoneura</name>
    <dbReference type="NCBI Taxonomy" id="428564"/>
    <lineage>
        <taxon>Eukaryota</taxon>
        <taxon>Metazoa</taxon>
        <taxon>Ecdysozoa</taxon>
        <taxon>Arthropoda</taxon>
        <taxon>Hexapoda</taxon>
        <taxon>Insecta</taxon>
        <taxon>Pterygota</taxon>
        <taxon>Neoptera</taxon>
        <taxon>Paraneoptera</taxon>
        <taxon>Hemiptera</taxon>
        <taxon>Sternorrhyncha</taxon>
        <taxon>Psylloidea</taxon>
        <taxon>Psyllidae</taxon>
        <taxon>Psyllinae</taxon>
        <taxon>Cacopsylla</taxon>
    </lineage>
</organism>
<dbReference type="Gene3D" id="1.10.10.60">
    <property type="entry name" value="Homeodomain-like"/>
    <property type="match status" value="1"/>
</dbReference>
<dbReference type="SUPFAM" id="SSF46689">
    <property type="entry name" value="Homeodomain-like"/>
    <property type="match status" value="1"/>
</dbReference>
<keyword evidence="5 6" id="KW-0539">Nucleus</keyword>
<proteinExistence type="inferred from homology"/>
<dbReference type="SMART" id="SM00389">
    <property type="entry name" value="HOX"/>
    <property type="match status" value="1"/>
</dbReference>
<feature type="region of interest" description="Disordered" evidence="9">
    <location>
        <begin position="1"/>
        <end position="83"/>
    </location>
</feature>
<dbReference type="PANTHER" id="PTHR24341:SF6">
    <property type="entry name" value="HOMEOBOX PROTEIN INVECTED"/>
    <property type="match status" value="1"/>
</dbReference>
<protein>
    <recommendedName>
        <fullName evidence="8">Homeobox protein engrailed-like</fullName>
    </recommendedName>
</protein>
<evidence type="ECO:0000313" key="11">
    <source>
        <dbReference type="EMBL" id="CAG6636400.1"/>
    </source>
</evidence>
<feature type="domain" description="Homeobox" evidence="10">
    <location>
        <begin position="438"/>
        <end position="498"/>
    </location>
</feature>
<dbReference type="CDD" id="cd00086">
    <property type="entry name" value="homeodomain"/>
    <property type="match status" value="1"/>
</dbReference>
<feature type="DNA-binding region" description="Homeobox" evidence="6">
    <location>
        <begin position="440"/>
        <end position="499"/>
    </location>
</feature>
<dbReference type="InterPro" id="IPR001356">
    <property type="entry name" value="HD"/>
</dbReference>
<evidence type="ECO:0000256" key="9">
    <source>
        <dbReference type="SAM" id="MobiDB-lite"/>
    </source>
</evidence>
<feature type="region of interest" description="Disordered" evidence="9">
    <location>
        <begin position="319"/>
        <end position="384"/>
    </location>
</feature>
<dbReference type="AlphaFoldDB" id="A0A8D8QQI0"/>
<evidence type="ECO:0000256" key="1">
    <source>
        <dbReference type="ARBA" id="ARBA00004123"/>
    </source>
</evidence>
<reference evidence="11" key="1">
    <citation type="submission" date="2021-05" db="EMBL/GenBank/DDBJ databases">
        <authorList>
            <person name="Alioto T."/>
            <person name="Alioto T."/>
            <person name="Gomez Garrido J."/>
        </authorList>
    </citation>
    <scope>NUCLEOTIDE SEQUENCE</scope>
</reference>
<comment type="similarity">
    <text evidence="8">Belongs to the Engrailed homeobox family.</text>
</comment>
<evidence type="ECO:0000256" key="4">
    <source>
        <dbReference type="ARBA" id="ARBA00023155"/>
    </source>
</evidence>
<dbReference type="InterPro" id="IPR019737">
    <property type="entry name" value="Homeobox-engrailed_CS"/>
</dbReference>
<dbReference type="PROSITE" id="PS00033">
    <property type="entry name" value="ENGRAILED"/>
    <property type="match status" value="1"/>
</dbReference>
<feature type="compositionally biased region" description="Low complexity" evidence="9">
    <location>
        <begin position="9"/>
        <end position="36"/>
    </location>
</feature>
<keyword evidence="4 6" id="KW-0371">Homeobox</keyword>